<protein>
    <recommendedName>
        <fullName evidence="13">Mitochondrial aspartate-glutamate transporter AGC1</fullName>
    </recommendedName>
    <alternativeName>
        <fullName evidence="14">Aspartate-glutamate carrier 1</fullName>
    </alternativeName>
</protein>
<dbReference type="GO" id="GO:0005313">
    <property type="term" value="F:L-glutamate transmembrane transporter activity"/>
    <property type="evidence" value="ECO:0007669"/>
    <property type="project" value="TreeGrafter"/>
</dbReference>
<comment type="similarity">
    <text evidence="2">Belongs to the mitochondrial carrier (TC 2.A.29) family.</text>
</comment>
<dbReference type="PANTHER" id="PTHR45678">
    <property type="entry name" value="MITOCHONDRIAL 2-OXODICARBOXYLATE CARRIER 1-RELATED"/>
    <property type="match status" value="1"/>
</dbReference>
<dbReference type="Proteomes" id="UP000033140">
    <property type="component" value="Unassembled WGS sequence"/>
</dbReference>
<dbReference type="CDD" id="cd00051">
    <property type="entry name" value="EFh"/>
    <property type="match status" value="1"/>
</dbReference>
<dbReference type="InterPro" id="IPR002067">
    <property type="entry name" value="MCP"/>
</dbReference>
<evidence type="ECO:0000256" key="3">
    <source>
        <dbReference type="ARBA" id="ARBA00022448"/>
    </source>
</evidence>
<evidence type="ECO:0000256" key="15">
    <source>
        <dbReference type="PROSITE-ProRule" id="PRU00282"/>
    </source>
</evidence>
<evidence type="ECO:0000256" key="10">
    <source>
        <dbReference type="ARBA" id="ARBA00023136"/>
    </source>
</evidence>
<dbReference type="SMART" id="SM00054">
    <property type="entry name" value="EFh"/>
    <property type="match status" value="2"/>
</dbReference>
<dbReference type="InterPro" id="IPR002048">
    <property type="entry name" value="EF_hand_dom"/>
</dbReference>
<dbReference type="GO" id="GO:0005509">
    <property type="term" value="F:calcium ion binding"/>
    <property type="evidence" value="ECO:0007669"/>
    <property type="project" value="InterPro"/>
</dbReference>
<dbReference type="Gene3D" id="3.80.10.10">
    <property type="entry name" value="Ribonuclease Inhibitor"/>
    <property type="match status" value="1"/>
</dbReference>
<dbReference type="PROSITE" id="PS50222">
    <property type="entry name" value="EF_HAND_2"/>
    <property type="match status" value="1"/>
</dbReference>
<dbReference type="Gene3D" id="1.10.238.10">
    <property type="entry name" value="EF-hand"/>
    <property type="match status" value="2"/>
</dbReference>
<keyword evidence="19" id="KW-1185">Reference proteome</keyword>
<dbReference type="PROSITE" id="PS50920">
    <property type="entry name" value="SOLCAR"/>
    <property type="match status" value="3"/>
</dbReference>
<dbReference type="PROSITE" id="PS50181">
    <property type="entry name" value="FBOX"/>
    <property type="match status" value="1"/>
</dbReference>
<feature type="domain" description="F-box" evidence="16">
    <location>
        <begin position="34"/>
        <end position="86"/>
    </location>
</feature>
<reference evidence="18 19" key="2">
    <citation type="journal article" date="2014" name="J. Gen. Appl. Microbiol.">
        <title>The early diverging ascomycetous budding yeast Saitoella complicata has three histone deacetylases belonging to the Clr6, Hos2, and Rpd3 lineages.</title>
        <authorList>
            <person name="Nishida H."/>
            <person name="Matsumoto T."/>
            <person name="Kondo S."/>
            <person name="Hamamoto M."/>
            <person name="Yoshikawa H."/>
        </authorList>
    </citation>
    <scope>NUCLEOTIDE SEQUENCE [LARGE SCALE GENOMIC DNA]</scope>
    <source>
        <strain evidence="18 19">NRRL Y-17804</strain>
    </source>
</reference>
<comment type="caution">
    <text evidence="18">The sequence shown here is derived from an EMBL/GenBank/DDBJ whole genome shotgun (WGS) entry which is preliminary data.</text>
</comment>
<dbReference type="InterPro" id="IPR018247">
    <property type="entry name" value="EF_Hand_1_Ca_BS"/>
</dbReference>
<keyword evidence="5" id="KW-0677">Repeat</keyword>
<comment type="function">
    <text evidence="12">Calcium-dependent mitochondrial aspartate and glutamate carrier. Transport of glutamate in mitochondria is required for mitochondrial transamination reactions and ornithine synthesis. Plays also a role in malate-aspartate NADH shuttle, which is critical for growth on acetate and fatty acids.</text>
</comment>
<evidence type="ECO:0000256" key="5">
    <source>
        <dbReference type="ARBA" id="ARBA00022737"/>
    </source>
</evidence>
<dbReference type="InterPro" id="IPR051028">
    <property type="entry name" value="Mito_Solute_Carrier"/>
</dbReference>
<dbReference type="InterPro" id="IPR023395">
    <property type="entry name" value="MCP_dom_sf"/>
</dbReference>
<evidence type="ECO:0000256" key="2">
    <source>
        <dbReference type="ARBA" id="ARBA00006375"/>
    </source>
</evidence>
<dbReference type="GO" id="GO:0015183">
    <property type="term" value="F:L-aspartate transmembrane transporter activity"/>
    <property type="evidence" value="ECO:0007669"/>
    <property type="project" value="TreeGrafter"/>
</dbReference>
<evidence type="ECO:0000256" key="14">
    <source>
        <dbReference type="ARBA" id="ARBA00082232"/>
    </source>
</evidence>
<dbReference type="PANTHER" id="PTHR45678:SF9">
    <property type="entry name" value="CALCIUM-BINDING MITOCHONDRIAL CARRIER PROTEIN ARALAR1"/>
    <property type="match status" value="1"/>
</dbReference>
<evidence type="ECO:0000256" key="8">
    <source>
        <dbReference type="ARBA" id="ARBA00022989"/>
    </source>
</evidence>
<evidence type="ECO:0000256" key="12">
    <source>
        <dbReference type="ARBA" id="ARBA00059916"/>
    </source>
</evidence>
<reference evidence="18 19" key="1">
    <citation type="journal article" date="2011" name="J. Gen. Appl. Microbiol.">
        <title>Draft genome sequencing of the enigmatic yeast Saitoella complicata.</title>
        <authorList>
            <person name="Nishida H."/>
            <person name="Hamamoto M."/>
            <person name="Sugiyama J."/>
        </authorList>
    </citation>
    <scope>NUCLEOTIDE SEQUENCE [LARGE SCALE GENOMIC DNA]</scope>
    <source>
        <strain evidence="18 19">NRRL Y-17804</strain>
    </source>
</reference>
<dbReference type="Pfam" id="PF00153">
    <property type="entry name" value="Mito_carr"/>
    <property type="match status" value="3"/>
</dbReference>
<evidence type="ECO:0000259" key="16">
    <source>
        <dbReference type="PROSITE" id="PS50181"/>
    </source>
</evidence>
<feature type="repeat" description="Solcar" evidence="15">
    <location>
        <begin position="1063"/>
        <end position="1151"/>
    </location>
</feature>
<dbReference type="Gene3D" id="1.50.40.10">
    <property type="entry name" value="Mitochondrial carrier domain"/>
    <property type="match status" value="1"/>
</dbReference>
<dbReference type="STRING" id="698492.A0A0E9NQS5"/>
<evidence type="ECO:0000256" key="7">
    <source>
        <dbReference type="ARBA" id="ARBA00022837"/>
    </source>
</evidence>
<keyword evidence="10 15" id="KW-0472">Membrane</keyword>
<dbReference type="SUPFAM" id="SSF47473">
    <property type="entry name" value="EF-hand"/>
    <property type="match status" value="1"/>
</dbReference>
<keyword evidence="6" id="KW-0999">Mitochondrion inner membrane</keyword>
<keyword evidence="8" id="KW-1133">Transmembrane helix</keyword>
<keyword evidence="9" id="KW-0496">Mitochondrion</keyword>
<sequence>MPGLPDRRHSRSVRFLRLTPFPALEFTKTSVYTPPILTDLPLELLHLVAKSLDTRSLRSWNLASRRLYAAGTEVLHSRLVVDWKTMFEGGRSYEVLRQIVEDARVGQGVRILRFMGAETEFGFQRTSSAENHLLVAAAVLNMPMLQTVLWQGTNVDITTLFDILRERCPRLRDVIFDLKGRDPEKLVGMNRLSNLRTFKLSGCDESGSAQFNESVLEVINASPGLQHLSVFHSSSVAIDVIADLVDHSFEELQTLTLHNMLFSVRALAKLLAHPHNIRSLRFSTLHERPEAEAMTEWLFHTNERSPFSSLESLSCCVQFADEASALKQYTSIMSLSQTLPLRQLSLQAFSQHAQPTWEDIAWRITPSSPLRNSLRRLHVGLKTVNSSVIDSIRAIFPHLTHLSTDADCHVDQRQKFVLSLSKFKLLRWLNIRTTSDHDPHATVYLESSRQNLEDYLTTRKLSYAAGEVEHLTEPVADLFPITKIKQAYSTTGPPPISNEDPELDEVNLVPDHIHSPNAFIQVNWTSCSSLFIRKPFTLWGGDAHLNTKQTFEKHASLEKNGEKYMTQMDFVNAIAPDDEDYRKIPREQFALLFRIADRSRTGLVNHHDFHYFQSLLSKADADYEIAFRFFEPGPDGKVDYHKFRELYDKYKSSDAIPFNWDCNWASLYIGEKKSRHSMTYHQFGQMLRGLQGERIRQAFHYFDKDGDGYIEPREFQRIIIETAKHKLSDNLLENLHTLCDLSPGAKISYSDVRAFHNVCREMDVIDRIVQNACTKSHDGKISKEDFLNESALTTRFSLFSPMEVDILFHFAGINSDATSAARLGLDDFSRVIDPAWEEPLEAQIRGVAAIHKLKEKTTESGSFLTQILESVHHFALGAVAGGIGATVVYPIDLVKTRMQNQRSAVVGQLMYKNSLDCFRKVIRNEGAIGLYSGLGPQLIGVAPEKAIKLTVNDLVRGKAMDDNGNIALRMEILAGAMAGGCQVVFTNPLEIVKIRLQIQGELAKTSDVPRRSAAWIVRNLGLLGLYKGASACLLRDIPFSAIYFPTYAHLKKDYFGERPGKTLSIPQLLMAGAIAGMPAAYLTTPADVIKTRLQAESRKGQTHYRNIHHAATTIVREEGFKALFKGGPARILRSSPQFGCTLAAYEFLQRLLPMPGSTAHSESALQISAAGEEDRKKSHVPSLPYLRSKNALKMILDLDENFGRRAMTIPQGIRLPGMAGASTPQKRVSKPNEVMFILLRYATPYSLT</sequence>
<accession>A0A0E9NQS5</accession>
<dbReference type="SUPFAM" id="SSF103506">
    <property type="entry name" value="Mitochondrial carrier"/>
    <property type="match status" value="1"/>
</dbReference>
<dbReference type="GO" id="GO:0005743">
    <property type="term" value="C:mitochondrial inner membrane"/>
    <property type="evidence" value="ECO:0007669"/>
    <property type="project" value="UniProtKB-SubCell"/>
</dbReference>
<dbReference type="FunFam" id="1.10.238.10:FF:000552">
    <property type="entry name" value="Probable mitochondrial carrier protein ARALAR1"/>
    <property type="match status" value="1"/>
</dbReference>
<evidence type="ECO:0000259" key="17">
    <source>
        <dbReference type="PROSITE" id="PS50222"/>
    </source>
</evidence>
<organism evidence="18 19">
    <name type="scientific">Saitoella complicata (strain BCRC 22490 / CBS 7301 / JCM 7358 / NBRC 10748 / NRRL Y-17804)</name>
    <dbReference type="NCBI Taxonomy" id="698492"/>
    <lineage>
        <taxon>Eukaryota</taxon>
        <taxon>Fungi</taxon>
        <taxon>Dikarya</taxon>
        <taxon>Ascomycota</taxon>
        <taxon>Taphrinomycotina</taxon>
        <taxon>Taphrinomycotina incertae sedis</taxon>
        <taxon>Saitoella</taxon>
    </lineage>
</organism>
<evidence type="ECO:0000256" key="9">
    <source>
        <dbReference type="ARBA" id="ARBA00023128"/>
    </source>
</evidence>
<comment type="subcellular location">
    <subcellularLocation>
        <location evidence="1">Mitochondrion inner membrane</location>
        <topology evidence="1">Multi-pass membrane protein</topology>
    </subcellularLocation>
</comment>
<dbReference type="AlphaFoldDB" id="A0A0E9NQS5"/>
<evidence type="ECO:0000256" key="11">
    <source>
        <dbReference type="ARBA" id="ARBA00038674"/>
    </source>
</evidence>
<evidence type="ECO:0000256" key="6">
    <source>
        <dbReference type="ARBA" id="ARBA00022792"/>
    </source>
</evidence>
<dbReference type="InterPro" id="IPR001810">
    <property type="entry name" value="F-box_dom"/>
</dbReference>
<keyword evidence="3" id="KW-0813">Transport</keyword>
<evidence type="ECO:0000256" key="4">
    <source>
        <dbReference type="ARBA" id="ARBA00022692"/>
    </source>
</evidence>
<reference evidence="18 19" key="3">
    <citation type="journal article" date="2015" name="Genome Announc.">
        <title>Draft Genome Sequence of the Archiascomycetous Yeast Saitoella complicata.</title>
        <authorList>
            <person name="Yamauchi K."/>
            <person name="Kondo S."/>
            <person name="Hamamoto M."/>
            <person name="Takahashi Y."/>
            <person name="Ogura Y."/>
            <person name="Hayashi T."/>
            <person name="Nishida H."/>
        </authorList>
    </citation>
    <scope>NUCLEOTIDE SEQUENCE [LARGE SCALE GENOMIC DNA]</scope>
    <source>
        <strain evidence="18 19">NRRL Y-17804</strain>
    </source>
</reference>
<dbReference type="InterPro" id="IPR032675">
    <property type="entry name" value="LRR_dom_sf"/>
</dbReference>
<dbReference type="PROSITE" id="PS00018">
    <property type="entry name" value="EF_HAND_1"/>
    <property type="match status" value="2"/>
</dbReference>
<keyword evidence="7" id="KW-0106">Calcium</keyword>
<dbReference type="PRINTS" id="PR00926">
    <property type="entry name" value="MITOCARRIER"/>
</dbReference>
<keyword evidence="4 15" id="KW-0812">Transmembrane</keyword>
<evidence type="ECO:0000256" key="1">
    <source>
        <dbReference type="ARBA" id="ARBA00004448"/>
    </source>
</evidence>
<feature type="repeat" description="Solcar" evidence="15">
    <location>
        <begin position="868"/>
        <end position="958"/>
    </location>
</feature>
<name>A0A0E9NQS5_SAICN</name>
<gene>
    <name evidence="18" type="ORF">G7K_6109-t1</name>
</gene>
<evidence type="ECO:0000313" key="18">
    <source>
        <dbReference type="EMBL" id="GAO52021.1"/>
    </source>
</evidence>
<dbReference type="EMBL" id="BACD03000057">
    <property type="protein sequence ID" value="GAO52021.1"/>
    <property type="molecule type" value="Genomic_DNA"/>
</dbReference>
<evidence type="ECO:0000313" key="19">
    <source>
        <dbReference type="Proteomes" id="UP000033140"/>
    </source>
</evidence>
<evidence type="ECO:0000256" key="13">
    <source>
        <dbReference type="ARBA" id="ARBA00073787"/>
    </source>
</evidence>
<feature type="repeat" description="Solcar" evidence="15">
    <location>
        <begin position="966"/>
        <end position="1053"/>
    </location>
</feature>
<proteinExistence type="inferred from homology"/>
<comment type="subunit">
    <text evidence="11">Homodimer (via N-terminus).</text>
</comment>
<dbReference type="FunFam" id="1.50.40.10:FF:000004">
    <property type="entry name" value="Calcium-binding mitochondrial carrier protein Aralar1"/>
    <property type="match status" value="1"/>
</dbReference>
<dbReference type="GO" id="GO:0043490">
    <property type="term" value="P:malate-aspartate shuttle"/>
    <property type="evidence" value="ECO:0007669"/>
    <property type="project" value="TreeGrafter"/>
</dbReference>
<dbReference type="InterPro" id="IPR018108">
    <property type="entry name" value="MCP_transmembrane"/>
</dbReference>
<dbReference type="Pfam" id="PF13499">
    <property type="entry name" value="EF-hand_7"/>
    <property type="match status" value="1"/>
</dbReference>
<dbReference type="SUPFAM" id="SSF52047">
    <property type="entry name" value="RNI-like"/>
    <property type="match status" value="1"/>
</dbReference>
<dbReference type="InterPro" id="IPR011992">
    <property type="entry name" value="EF-hand-dom_pair"/>
</dbReference>
<feature type="domain" description="EF-hand" evidence="17">
    <location>
        <begin position="690"/>
        <end position="725"/>
    </location>
</feature>